<dbReference type="GO" id="GO:0005506">
    <property type="term" value="F:iron ion binding"/>
    <property type="evidence" value="ECO:0007669"/>
    <property type="project" value="InterPro"/>
</dbReference>
<dbReference type="InterPro" id="IPR009078">
    <property type="entry name" value="Ferritin-like_SF"/>
</dbReference>
<name>A0A942Z8V0_9FIRM</name>
<dbReference type="InterPro" id="IPR048574">
    <property type="entry name" value="RUBY_RBDX"/>
</dbReference>
<keyword evidence="7" id="KW-1185">Reference proteome</keyword>
<dbReference type="GO" id="GO:0016491">
    <property type="term" value="F:oxidoreductase activity"/>
    <property type="evidence" value="ECO:0007669"/>
    <property type="project" value="InterPro"/>
</dbReference>
<sequence>MLIMNEMTAANLRSAFGGESKAHMRYKVWATKAEKEGFPNVARLFTAVAYAEEVHASNHFNALGDEKGEYLVASMAGFGVSDTSQHLEWAAEGEHFEIHQMYPAYLEVAKMQGEKSAIRSMHYAIEAEKIHEKLYIEAKKSVDNGEDYDIEDVHICDVCGYTAIDGVPDVCPICGAKKEKFTSFIK</sequence>
<dbReference type="InterPro" id="IPR003251">
    <property type="entry name" value="Rr_diiron-bd_dom"/>
</dbReference>
<organism evidence="6 7">
    <name type="scientific">Anaeromonas frigoriresistens</name>
    <dbReference type="NCBI Taxonomy" id="2683708"/>
    <lineage>
        <taxon>Bacteria</taxon>
        <taxon>Bacillati</taxon>
        <taxon>Bacillota</taxon>
        <taxon>Tissierellia</taxon>
        <taxon>Tissierellales</taxon>
        <taxon>Thermohalobacteraceae</taxon>
        <taxon>Anaeromonas</taxon>
    </lineage>
</organism>
<dbReference type="InterPro" id="IPR052753">
    <property type="entry name" value="Rbr2/Nigerythrin"/>
</dbReference>
<dbReference type="InterPro" id="IPR012347">
    <property type="entry name" value="Ferritin-like"/>
</dbReference>
<comment type="caution">
    <text evidence="6">The sequence shown here is derived from an EMBL/GenBank/DDBJ whole genome shotgun (WGS) entry which is preliminary data.</text>
</comment>
<dbReference type="Pfam" id="PF21349">
    <property type="entry name" value="RUBY_RBDX"/>
    <property type="match status" value="1"/>
</dbReference>
<evidence type="ECO:0000256" key="1">
    <source>
        <dbReference type="ARBA" id="ARBA00001965"/>
    </source>
</evidence>
<protein>
    <submittedName>
        <fullName evidence="6">Rubrerythrin family protein</fullName>
    </submittedName>
</protein>
<evidence type="ECO:0000313" key="6">
    <source>
        <dbReference type="EMBL" id="MBS4538265.1"/>
    </source>
</evidence>
<reference evidence="6" key="1">
    <citation type="submission" date="2019-12" db="EMBL/GenBank/DDBJ databases">
        <title>Clostridiaceae gen. nov. sp. nov., isolated from sediment in Xinjiang, China.</title>
        <authorList>
            <person name="Zhang R."/>
        </authorList>
    </citation>
    <scope>NUCLEOTIDE SEQUENCE</scope>
    <source>
        <strain evidence="6">D2Q-11</strain>
    </source>
</reference>
<evidence type="ECO:0000259" key="5">
    <source>
        <dbReference type="PROSITE" id="PS50905"/>
    </source>
</evidence>
<evidence type="ECO:0000313" key="7">
    <source>
        <dbReference type="Proteomes" id="UP000724672"/>
    </source>
</evidence>
<dbReference type="SUPFAM" id="SSF57802">
    <property type="entry name" value="Rubredoxin-like"/>
    <property type="match status" value="1"/>
</dbReference>
<dbReference type="Gene3D" id="2.20.28.10">
    <property type="match status" value="1"/>
</dbReference>
<dbReference type="SUPFAM" id="SSF47240">
    <property type="entry name" value="Ferritin-like"/>
    <property type="match status" value="1"/>
</dbReference>
<dbReference type="AlphaFoldDB" id="A0A942Z8V0"/>
<dbReference type="PANTHER" id="PTHR33746:SF4">
    <property type="entry name" value="RUBRERYTHRIN"/>
    <property type="match status" value="1"/>
</dbReference>
<evidence type="ECO:0000256" key="2">
    <source>
        <dbReference type="ARBA" id="ARBA00022448"/>
    </source>
</evidence>
<feature type="domain" description="Rubredoxin-like" evidence="4">
    <location>
        <begin position="151"/>
        <end position="184"/>
    </location>
</feature>
<proteinExistence type="predicted"/>
<dbReference type="InterPro" id="IPR009040">
    <property type="entry name" value="Ferritin-like_diiron"/>
</dbReference>
<evidence type="ECO:0000256" key="3">
    <source>
        <dbReference type="ARBA" id="ARBA00022982"/>
    </source>
</evidence>
<dbReference type="CDD" id="cd01041">
    <property type="entry name" value="Rubrerythrin"/>
    <property type="match status" value="1"/>
</dbReference>
<dbReference type="PROSITE" id="PS50905">
    <property type="entry name" value="FERRITIN_LIKE"/>
    <property type="match status" value="1"/>
</dbReference>
<dbReference type="EMBL" id="WSFT01000029">
    <property type="protein sequence ID" value="MBS4538265.1"/>
    <property type="molecule type" value="Genomic_DNA"/>
</dbReference>
<evidence type="ECO:0000259" key="4">
    <source>
        <dbReference type="PROSITE" id="PS50903"/>
    </source>
</evidence>
<feature type="domain" description="Ferritin-like diiron" evidence="5">
    <location>
        <begin position="2"/>
        <end position="146"/>
    </location>
</feature>
<dbReference type="PROSITE" id="PS50903">
    <property type="entry name" value="RUBREDOXIN_LIKE"/>
    <property type="match status" value="1"/>
</dbReference>
<dbReference type="Pfam" id="PF02915">
    <property type="entry name" value="Rubrerythrin"/>
    <property type="match status" value="1"/>
</dbReference>
<accession>A0A942Z8V0</accession>
<dbReference type="PANTHER" id="PTHR33746">
    <property type="entry name" value="RUBRERYTHRIN"/>
    <property type="match status" value="1"/>
</dbReference>
<dbReference type="Proteomes" id="UP000724672">
    <property type="component" value="Unassembled WGS sequence"/>
</dbReference>
<dbReference type="InterPro" id="IPR024934">
    <property type="entry name" value="Rubredoxin-like_dom"/>
</dbReference>
<comment type="cofactor">
    <cofactor evidence="1">
        <name>Fe(3+)</name>
        <dbReference type="ChEBI" id="CHEBI:29034"/>
    </cofactor>
</comment>
<keyword evidence="2" id="KW-0813">Transport</keyword>
<dbReference type="Gene3D" id="1.20.1260.10">
    <property type="match status" value="1"/>
</dbReference>
<keyword evidence="3" id="KW-0249">Electron transport</keyword>
<gene>
    <name evidence="6" type="ORF">GOQ27_07305</name>
</gene>